<evidence type="ECO:0000256" key="1">
    <source>
        <dbReference type="SAM" id="Phobius"/>
    </source>
</evidence>
<dbReference type="EMBL" id="QQAZ01000022">
    <property type="protein sequence ID" value="RDI43291.1"/>
    <property type="molecule type" value="Genomic_DNA"/>
</dbReference>
<feature type="transmembrane region" description="Helical" evidence="1">
    <location>
        <begin position="58"/>
        <end position="79"/>
    </location>
</feature>
<feature type="domain" description="DUF6286" evidence="3">
    <location>
        <begin position="68"/>
        <end position="170"/>
    </location>
</feature>
<dbReference type="InterPro" id="IPR046253">
    <property type="entry name" value="DUF6286"/>
</dbReference>
<keyword evidence="2" id="KW-0732">Signal</keyword>
<dbReference type="AlphaFoldDB" id="A0A370GI12"/>
<dbReference type="OrthoDB" id="4562682at2"/>
<evidence type="ECO:0000313" key="5">
    <source>
        <dbReference type="Proteomes" id="UP000255355"/>
    </source>
</evidence>
<organism evidence="4 5">
    <name type="scientific">Nocardia mexicana</name>
    <dbReference type="NCBI Taxonomy" id="279262"/>
    <lineage>
        <taxon>Bacteria</taxon>
        <taxon>Bacillati</taxon>
        <taxon>Actinomycetota</taxon>
        <taxon>Actinomycetes</taxon>
        <taxon>Mycobacteriales</taxon>
        <taxon>Nocardiaceae</taxon>
        <taxon>Nocardia</taxon>
    </lineage>
</organism>
<feature type="signal peptide" evidence="2">
    <location>
        <begin position="1"/>
        <end position="26"/>
    </location>
</feature>
<evidence type="ECO:0000313" key="4">
    <source>
        <dbReference type="EMBL" id="RDI43291.1"/>
    </source>
</evidence>
<keyword evidence="1" id="KW-1133">Transmembrane helix</keyword>
<evidence type="ECO:0000256" key="2">
    <source>
        <dbReference type="SAM" id="SignalP"/>
    </source>
</evidence>
<keyword evidence="5" id="KW-1185">Reference proteome</keyword>
<dbReference type="Pfam" id="PF19803">
    <property type="entry name" value="DUF6286"/>
    <property type="match status" value="1"/>
</dbReference>
<dbReference type="STRING" id="1210089.GCA_001613165_06157"/>
<dbReference type="Proteomes" id="UP000255355">
    <property type="component" value="Unassembled WGS sequence"/>
</dbReference>
<dbReference type="RefSeq" id="WP_068027608.1">
    <property type="nucleotide sequence ID" value="NZ_QQAZ01000022.1"/>
</dbReference>
<keyword evidence="1" id="KW-0812">Transmembrane</keyword>
<sequence length="178" mass="18694">MRRRPRRVAPAIVVALALLASSVVVAVSAVQKLSGTRELVSYEDLATMLHDTRWGSGWVLGAGIAAALAGVLLLVLALAPGRSVVVPVESDDQVEAGIARRSLRAAVRDAAGSVDEVDSVRVRLGRKKIRIGARTGRVPEESVAAIRAAVDERLSRVAPGVRREVAARARPAKTGGTQ</sequence>
<accession>A0A370GI12</accession>
<feature type="chain" id="PRO_5038557233" description="DUF6286 domain-containing protein" evidence="2">
    <location>
        <begin position="27"/>
        <end position="178"/>
    </location>
</feature>
<evidence type="ECO:0000259" key="3">
    <source>
        <dbReference type="Pfam" id="PF19803"/>
    </source>
</evidence>
<gene>
    <name evidence="4" type="ORF">DFR68_12253</name>
</gene>
<name>A0A370GI12_9NOCA</name>
<comment type="caution">
    <text evidence="4">The sequence shown here is derived from an EMBL/GenBank/DDBJ whole genome shotgun (WGS) entry which is preliminary data.</text>
</comment>
<proteinExistence type="predicted"/>
<protein>
    <recommendedName>
        <fullName evidence="3">DUF6286 domain-containing protein</fullName>
    </recommendedName>
</protein>
<keyword evidence="1" id="KW-0472">Membrane</keyword>
<reference evidence="4 5" key="1">
    <citation type="submission" date="2018-07" db="EMBL/GenBank/DDBJ databases">
        <title>Genomic Encyclopedia of Type Strains, Phase IV (KMG-IV): sequencing the most valuable type-strain genomes for metagenomic binning, comparative biology and taxonomic classification.</title>
        <authorList>
            <person name="Goeker M."/>
        </authorList>
    </citation>
    <scope>NUCLEOTIDE SEQUENCE [LARGE SCALE GENOMIC DNA]</scope>
    <source>
        <strain evidence="4 5">DSM 44952</strain>
    </source>
</reference>